<reference evidence="2" key="1">
    <citation type="submission" date="2022-06" db="EMBL/GenBank/DDBJ databases">
        <authorList>
            <person name="Berger JAMES D."/>
            <person name="Berger JAMES D."/>
        </authorList>
    </citation>
    <scope>NUCLEOTIDE SEQUENCE [LARGE SCALE GENOMIC DNA]</scope>
</reference>
<evidence type="ECO:0000313" key="2">
    <source>
        <dbReference type="Proteomes" id="UP000050795"/>
    </source>
</evidence>
<evidence type="ECO:0000313" key="3">
    <source>
        <dbReference type="WBParaSite" id="TREG1_113610.1"/>
    </source>
</evidence>
<accession>A0AA85IYD2</accession>
<sequence length="1829" mass="203326">MFHSEASTNSEYPSSFSHGTEQSTTVATVEENLLTGSENKITPENATEVFTSDSTNNVTSVPVTAMNTLITSEKLVPSDSLISAEIVVFRLATVLYTDSERTPYVWQPDLSNTSSNAYINLAQTFCNKILAIFNLWNPVASKGARCYNVVFIPVDFVILEKRQLNATGTEGQNATQGVQGNADIDLISTNETNLNETQLVEIISSVQNQSNVTSDTYFFNVQAIRTYVAPTAMTVSSAPLTQTTRELQGATESFFNFTSTTTTDGHFTSQVYTSEIVVFRLATVLYTDSERTPYVWQPDLSNTSSNAYINLAQTFCNKILAIFNLWNPVASKGARCYNVVFIPVDFVILEKRQLNATGTEGQNATQGVQGNADIDLISTNETNLNETQLVEIISSVQNQSNVTSDTYFFNVQAIRTYVAPTAMTVSSAPLTQTTRELQGATESFFNFTSTTTTDGHFTSQVYTSEIVVFRLATVLYTDSERTPYVWQPDLSNTSSNAYINLAQTFCNKILAIFNLWNPVASKGARCYNVVFIPVDFVILEKRQLNATGTEGQNATQGVQGNADIDLISTNETNLNETQLVEIISSVQNQSNVTSDTYFFNVQAIRTYVAPTAMTVSSAPLTQTTRELQGATESFFNFTSTTTTDGHFTSQVYTSEIVIFRLATVLYTDSERTPYVWQPDLSNTSSNAYINLAQTFCNKILAIFNLWNPVASKGARCYNVVFIPVDFVILEKRQLNATGTEGQNATQGVQGNADIDLISTNETNLNETQLVEIISSVQNQSNVTSDTYFFNVQAIRTYVAPTAMTVSSAPLTQTTRELQGATESFFNFTSTTTTDGHFTSQVYTSEIVIFRLATVLYTDSERTPYVWQPDLSNTSSNAYINLAQTFCNKILAIFNLWNPVASKGARCYNVVFIPVDFVILEKRQLNATGTEGQNATQGVQGNADIDLISTNETNLNETQLVEIISSVQNQSNVTSDTYFFNVQAIRTYVAPTAMTVSSAPLTQTTRELQGATESFFNFTSTTTTDGHFTSQVYTSGIINTTETTITTTSSETATTTAAFDSNLNSSTQSVDIKFTNASFSSTLPVTPSDGFSWEFFENTLPPKVDNPLVGEMKAFIFSAETSLPINWTDDLMNKSSVLYKNLASEVIYLISRSLRLRDREISLLFDILNTTFVQSANPSQLINKDQGVLVIVTMEFTSLKASRLNDTEITMIFIEGSRKLNITSGLVLDNIQFSRYAFITTATTATIETISISPTASSTEVVFTETEIEDYLIGDIHALLYTAESLMPVEWSDNLTDTLSFLYTNLSGQVVSLVSKSLQMDNLGTSLNVTYLNTTFLRTLVPNQITNWNHSKMPVTVKHNITGVTVKITVKFNSKIISNLNDDEVTIILNNAWRKTNVTSGIILVNIQFYSFREISTTVHTTPGEELDQVTTISSMPTEVHPPTREVILRFEITATLRHEIFSAPLKFMEYINNPLKNLYNTMGNSFCTIISSSLRVGYPLLENYAPHIYKALSMEGKNMNATKKLIWNYLLEKEIECIFIKFKIIDKIIKDNRISDHLSKWRMTKAVQASAIISISVPITFNFNETLLTLILNAGYNKLSHIYIFTLFNIEAHELSVTDEIIQISEVTASNSFTPKSSYEMINITLSIEFTIHLAEIPLNIRWADDLFTKLNPTLQNLAESICELVLKSIRLSNAKISQEMICVQVIFLHVTRKLQVDRSNNSIVAYHTVVEKLRQNVTLQLSLREDMEPSDADIKRTSSKHLPHEMKTSESTEKTWGTITNKSPNECFINPNLPTCSANDVGRGIRDLHRGAVNTDALVGQPDRSVEF</sequence>
<feature type="region of interest" description="Disordered" evidence="1">
    <location>
        <begin position="1749"/>
        <end position="1778"/>
    </location>
</feature>
<feature type="compositionally biased region" description="Basic and acidic residues" evidence="1">
    <location>
        <begin position="1749"/>
        <end position="1774"/>
    </location>
</feature>
<dbReference type="Proteomes" id="UP000050795">
    <property type="component" value="Unassembled WGS sequence"/>
</dbReference>
<name>A0AA85IYD2_TRIRE</name>
<evidence type="ECO:0000256" key="1">
    <source>
        <dbReference type="SAM" id="MobiDB-lite"/>
    </source>
</evidence>
<dbReference type="WBParaSite" id="TREG1_113610.1">
    <property type="protein sequence ID" value="TREG1_113610.1"/>
    <property type="gene ID" value="TREG1_113610"/>
</dbReference>
<feature type="region of interest" description="Disordered" evidence="1">
    <location>
        <begin position="1"/>
        <end position="24"/>
    </location>
</feature>
<organism evidence="2 3">
    <name type="scientific">Trichobilharzia regenti</name>
    <name type="common">Nasal bird schistosome</name>
    <dbReference type="NCBI Taxonomy" id="157069"/>
    <lineage>
        <taxon>Eukaryota</taxon>
        <taxon>Metazoa</taxon>
        <taxon>Spiralia</taxon>
        <taxon>Lophotrochozoa</taxon>
        <taxon>Platyhelminthes</taxon>
        <taxon>Trematoda</taxon>
        <taxon>Digenea</taxon>
        <taxon>Strigeidida</taxon>
        <taxon>Schistosomatoidea</taxon>
        <taxon>Schistosomatidae</taxon>
        <taxon>Trichobilharzia</taxon>
    </lineage>
</organism>
<protein>
    <submittedName>
        <fullName evidence="3">Uncharacterized protein</fullName>
    </submittedName>
</protein>
<reference evidence="3" key="2">
    <citation type="submission" date="2023-11" db="UniProtKB">
        <authorList>
            <consortium name="WormBaseParasite"/>
        </authorList>
    </citation>
    <scope>IDENTIFICATION</scope>
</reference>
<proteinExistence type="predicted"/>
<keyword evidence="2" id="KW-1185">Reference proteome</keyword>